<evidence type="ECO:0008006" key="4">
    <source>
        <dbReference type="Google" id="ProtNLM"/>
    </source>
</evidence>
<feature type="compositionally biased region" description="Acidic residues" evidence="1">
    <location>
        <begin position="367"/>
        <end position="381"/>
    </location>
</feature>
<comment type="caution">
    <text evidence="2">The sequence shown here is derived from an EMBL/GenBank/DDBJ whole genome shotgun (WGS) entry which is preliminary data.</text>
</comment>
<gene>
    <name evidence="2" type="ORF">pdam_00016183</name>
</gene>
<dbReference type="EMBL" id="RCHS01003846">
    <property type="protein sequence ID" value="RMX39223.1"/>
    <property type="molecule type" value="Genomic_DNA"/>
</dbReference>
<feature type="compositionally biased region" description="Acidic residues" evidence="1">
    <location>
        <begin position="406"/>
        <end position="416"/>
    </location>
</feature>
<dbReference type="InterPro" id="IPR040385">
    <property type="entry name" value="RABL6"/>
</dbReference>
<name>A0A3M6TCY0_POCDA</name>
<dbReference type="GO" id="GO:0005634">
    <property type="term" value="C:nucleus"/>
    <property type="evidence" value="ECO:0007669"/>
    <property type="project" value="TreeGrafter"/>
</dbReference>
<feature type="compositionally biased region" description="Polar residues" evidence="1">
    <location>
        <begin position="580"/>
        <end position="598"/>
    </location>
</feature>
<feature type="compositionally biased region" description="Polar residues" evidence="1">
    <location>
        <begin position="330"/>
        <end position="345"/>
    </location>
</feature>
<feature type="compositionally biased region" description="Basic residues" evidence="1">
    <location>
        <begin position="681"/>
        <end position="690"/>
    </location>
</feature>
<feature type="region of interest" description="Disordered" evidence="1">
    <location>
        <begin position="284"/>
        <end position="513"/>
    </location>
</feature>
<dbReference type="SMART" id="SM00175">
    <property type="entry name" value="RAB"/>
    <property type="match status" value="1"/>
</dbReference>
<feature type="compositionally biased region" description="Polar residues" evidence="1">
    <location>
        <begin position="458"/>
        <end position="470"/>
    </location>
</feature>
<feature type="compositionally biased region" description="Acidic residues" evidence="1">
    <location>
        <begin position="429"/>
        <end position="438"/>
    </location>
</feature>
<dbReference type="Gene3D" id="3.40.50.300">
    <property type="entry name" value="P-loop containing nucleotide triphosphate hydrolases"/>
    <property type="match status" value="1"/>
</dbReference>
<dbReference type="OMA" id="XEPSESS"/>
<dbReference type="InterPro" id="IPR027417">
    <property type="entry name" value="P-loop_NTPase"/>
</dbReference>
<evidence type="ECO:0000256" key="1">
    <source>
        <dbReference type="SAM" id="MobiDB-lite"/>
    </source>
</evidence>
<feature type="compositionally biased region" description="Low complexity" evidence="1">
    <location>
        <begin position="316"/>
        <end position="329"/>
    </location>
</feature>
<reference evidence="2 3" key="1">
    <citation type="journal article" date="2018" name="Sci. Rep.">
        <title>Comparative analysis of the Pocillopora damicornis genome highlights role of immune system in coral evolution.</title>
        <authorList>
            <person name="Cunning R."/>
            <person name="Bay R.A."/>
            <person name="Gillette P."/>
            <person name="Baker A.C."/>
            <person name="Traylor-Knowles N."/>
        </authorList>
    </citation>
    <scope>NUCLEOTIDE SEQUENCE [LARGE SCALE GENOMIC DNA]</scope>
    <source>
        <strain evidence="2">RSMAS</strain>
        <tissue evidence="2">Whole animal</tissue>
    </source>
</reference>
<keyword evidence="3" id="KW-1185">Reference proteome</keyword>
<dbReference type="AlphaFoldDB" id="A0A3M6TCY0"/>
<dbReference type="PANTHER" id="PTHR14932">
    <property type="entry name" value="RAS GTPASE-RELATED"/>
    <property type="match status" value="1"/>
</dbReference>
<feature type="compositionally biased region" description="Basic and acidic residues" evidence="1">
    <location>
        <begin position="555"/>
        <end position="567"/>
    </location>
</feature>
<feature type="compositionally biased region" description="Acidic residues" evidence="1">
    <location>
        <begin position="603"/>
        <end position="612"/>
    </location>
</feature>
<proteinExistence type="predicted"/>
<dbReference type="GO" id="GO:0005525">
    <property type="term" value="F:GTP binding"/>
    <property type="evidence" value="ECO:0007669"/>
    <property type="project" value="InterPro"/>
</dbReference>
<protein>
    <recommendedName>
        <fullName evidence="4">Rab-like protein 6</fullName>
    </recommendedName>
</protein>
<dbReference type="STRING" id="46731.A0A3M6TCY0"/>
<dbReference type="PRINTS" id="PR00449">
    <property type="entry name" value="RASTRNSFRMNG"/>
</dbReference>
<feature type="region of interest" description="Disordered" evidence="1">
    <location>
        <begin position="537"/>
        <end position="706"/>
    </location>
</feature>
<dbReference type="SUPFAM" id="SSF52540">
    <property type="entry name" value="P-loop containing nucleoside triphosphate hydrolases"/>
    <property type="match status" value="1"/>
</dbReference>
<dbReference type="PANTHER" id="PTHR14932:SF1">
    <property type="entry name" value="RAB-LIKE PROTEIN 6"/>
    <property type="match status" value="1"/>
</dbReference>
<dbReference type="GO" id="GO:0005829">
    <property type="term" value="C:cytosol"/>
    <property type="evidence" value="ECO:0007669"/>
    <property type="project" value="TreeGrafter"/>
</dbReference>
<feature type="compositionally biased region" description="Polar residues" evidence="1">
    <location>
        <begin position="355"/>
        <end position="364"/>
    </location>
</feature>
<sequence length="706" mass="79532">MFNALKKWAKGGNEDSKLNTPLGVRAMGQALQRKFARGVQYNMKIVIKGDRNTGKSCLFQRLQGRPFNEQYIPTNEIQVASIHWNYRTTDDVVKVEVWDVVDKGKRKTSHSSSLKLENDTKDKAEKDGTVLDAEFVDVYKGAHGVLMVMDITKPWTFKYLERELPKVPAHIPVLVLANHRDMEEHRLIPSEEVIAFIEHMERPDRCPPVHYAETSMKNGFGLKYIHKFLNLPFLLLQRETLMKQLQVNAEDTESTLEELQIHKESEEQNYEKFVSLMDRRRKEHEAKKAAAAAAAAEADGEKTVSPGSPSEDNRTGKTPSGGTTSNGSSLNEKASQKMPSATSQEPDNEAALPQNGLTHSSTNIDEFIPEDELDAGFLDEDGGPRGKKRTNKSAAKKPPPKPVEAEQNESDDSESDSEGRNPMVAGFAEDIDSDDEDIPPVVNNHVDEELDDDPFTTPKKSNTALTVELTSSEEDIEDEEDKVEVEKRNDGMKKGKEELKTDETQKRESGSMKLGFEIPVKSLMTEEPVVDGLGLATDDVDDWLNSPDTNPKTPFRADKDYNTRKSDTPVIPADDWEQFMASQMKQQTRVAKTASNSLIDMGLDGEDNGDTNEESRSRKKKEHKSGEKSKSKHKRKHKDKGEDGEDSEKKEKDKERRKSRHRETDEGKDRRRSRDDEGEKKKKHRSKHGKGKSEDGVQGGVTYEEL</sequence>
<dbReference type="Proteomes" id="UP000275408">
    <property type="component" value="Unassembled WGS sequence"/>
</dbReference>
<feature type="compositionally biased region" description="Basic residues" evidence="1">
    <location>
        <begin position="385"/>
        <end position="399"/>
    </location>
</feature>
<organism evidence="2 3">
    <name type="scientific">Pocillopora damicornis</name>
    <name type="common">Cauliflower coral</name>
    <name type="synonym">Millepora damicornis</name>
    <dbReference type="NCBI Taxonomy" id="46731"/>
    <lineage>
        <taxon>Eukaryota</taxon>
        <taxon>Metazoa</taxon>
        <taxon>Cnidaria</taxon>
        <taxon>Anthozoa</taxon>
        <taxon>Hexacorallia</taxon>
        <taxon>Scleractinia</taxon>
        <taxon>Astrocoeniina</taxon>
        <taxon>Pocilloporidae</taxon>
        <taxon>Pocillopora</taxon>
    </lineage>
</organism>
<evidence type="ECO:0000313" key="3">
    <source>
        <dbReference type="Proteomes" id="UP000275408"/>
    </source>
</evidence>
<dbReference type="Pfam" id="PF08477">
    <property type="entry name" value="Roc"/>
    <property type="match status" value="1"/>
</dbReference>
<accession>A0A3M6TCY0</accession>
<dbReference type="PROSITE" id="PS51419">
    <property type="entry name" value="RAB"/>
    <property type="match status" value="1"/>
</dbReference>
<dbReference type="OrthoDB" id="207081at2759"/>
<feature type="compositionally biased region" description="Acidic residues" evidence="1">
    <location>
        <begin position="471"/>
        <end position="483"/>
    </location>
</feature>
<evidence type="ECO:0000313" key="2">
    <source>
        <dbReference type="EMBL" id="RMX39223.1"/>
    </source>
</evidence>
<feature type="compositionally biased region" description="Basic and acidic residues" evidence="1">
    <location>
        <begin position="484"/>
        <end position="510"/>
    </location>
</feature>
<feature type="compositionally biased region" description="Basic and acidic residues" evidence="1">
    <location>
        <begin position="647"/>
        <end position="680"/>
    </location>
</feature>